<comment type="caution">
    <text evidence="1">The sequence shown here is derived from an EMBL/GenBank/DDBJ whole genome shotgun (WGS) entry which is preliminary data.</text>
</comment>
<proteinExistence type="predicted"/>
<dbReference type="Proteomes" id="UP000054937">
    <property type="component" value="Unassembled WGS sequence"/>
</dbReference>
<accession>A0A0V0Q882</accession>
<dbReference type="EMBL" id="LDAU01000244">
    <property type="protein sequence ID" value="KRW98451.1"/>
    <property type="molecule type" value="Genomic_DNA"/>
</dbReference>
<name>A0A0V0Q882_PSEPJ</name>
<evidence type="ECO:0000313" key="1">
    <source>
        <dbReference type="EMBL" id="KRW98451.1"/>
    </source>
</evidence>
<gene>
    <name evidence="1" type="ORF">PPERSA_04739</name>
</gene>
<dbReference type="AlphaFoldDB" id="A0A0V0Q882"/>
<dbReference type="InParanoid" id="A0A0V0Q882"/>
<sequence length="132" mass="15749">MLKLLILIIKDKQEDSFNNKKNLQHDQISQEKEKELEKEKQIYKAQTLSSYMENIMEYDDTQGVHLQNQSPLKYKRQFSKNRKSYDQFSDPIYSGDVSFDEEIEKTSLDVQKNFEISGNNKNDKKKRQQIYG</sequence>
<reference evidence="1 2" key="1">
    <citation type="journal article" date="2015" name="Sci. Rep.">
        <title>Genome of the facultative scuticociliatosis pathogen Pseudocohnilembus persalinus provides insight into its virulence through horizontal gene transfer.</title>
        <authorList>
            <person name="Xiong J."/>
            <person name="Wang G."/>
            <person name="Cheng J."/>
            <person name="Tian M."/>
            <person name="Pan X."/>
            <person name="Warren A."/>
            <person name="Jiang C."/>
            <person name="Yuan D."/>
            <person name="Miao W."/>
        </authorList>
    </citation>
    <scope>NUCLEOTIDE SEQUENCE [LARGE SCALE GENOMIC DNA]</scope>
    <source>
        <strain evidence="1">36N120E</strain>
    </source>
</reference>
<protein>
    <submittedName>
        <fullName evidence="1">Uncharacterized protein</fullName>
    </submittedName>
</protein>
<evidence type="ECO:0000313" key="2">
    <source>
        <dbReference type="Proteomes" id="UP000054937"/>
    </source>
</evidence>
<organism evidence="1 2">
    <name type="scientific">Pseudocohnilembus persalinus</name>
    <name type="common">Ciliate</name>
    <dbReference type="NCBI Taxonomy" id="266149"/>
    <lineage>
        <taxon>Eukaryota</taxon>
        <taxon>Sar</taxon>
        <taxon>Alveolata</taxon>
        <taxon>Ciliophora</taxon>
        <taxon>Intramacronucleata</taxon>
        <taxon>Oligohymenophorea</taxon>
        <taxon>Scuticociliatia</taxon>
        <taxon>Philasterida</taxon>
        <taxon>Pseudocohnilembidae</taxon>
        <taxon>Pseudocohnilembus</taxon>
    </lineage>
</organism>
<keyword evidence="2" id="KW-1185">Reference proteome</keyword>